<gene>
    <name evidence="2" type="ORF">TRAVEDRAFT_86318</name>
</gene>
<protein>
    <recommendedName>
        <fullName evidence="1">HAT C-terminal dimerisation domain-containing protein</fullName>
    </recommendedName>
</protein>
<dbReference type="EMBL" id="JH711801">
    <property type="protein sequence ID" value="EIW51467.1"/>
    <property type="molecule type" value="Genomic_DNA"/>
</dbReference>
<dbReference type="SUPFAM" id="SSF53098">
    <property type="entry name" value="Ribonuclease H-like"/>
    <property type="match status" value="1"/>
</dbReference>
<dbReference type="Pfam" id="PF05699">
    <property type="entry name" value="Dimer_Tnp_hAT"/>
    <property type="match status" value="1"/>
</dbReference>
<dbReference type="GO" id="GO:0046983">
    <property type="term" value="F:protein dimerization activity"/>
    <property type="evidence" value="ECO:0007669"/>
    <property type="project" value="InterPro"/>
</dbReference>
<evidence type="ECO:0000313" key="2">
    <source>
        <dbReference type="EMBL" id="EIW51467.1"/>
    </source>
</evidence>
<dbReference type="OMA" id="HANWDKE"/>
<organism evidence="2 3">
    <name type="scientific">Trametes versicolor (strain FP-101664)</name>
    <name type="common">White-rot fungus</name>
    <name type="synonym">Coriolus versicolor</name>
    <dbReference type="NCBI Taxonomy" id="717944"/>
    <lineage>
        <taxon>Eukaryota</taxon>
        <taxon>Fungi</taxon>
        <taxon>Dikarya</taxon>
        <taxon>Basidiomycota</taxon>
        <taxon>Agaricomycotina</taxon>
        <taxon>Agaricomycetes</taxon>
        <taxon>Polyporales</taxon>
        <taxon>Polyporaceae</taxon>
        <taxon>Trametes</taxon>
    </lineage>
</organism>
<dbReference type="OrthoDB" id="3359487at2759"/>
<evidence type="ECO:0000313" key="3">
    <source>
        <dbReference type="Proteomes" id="UP000054317"/>
    </source>
</evidence>
<feature type="domain" description="HAT C-terminal dimerisation" evidence="1">
    <location>
        <begin position="167"/>
        <end position="234"/>
    </location>
</feature>
<dbReference type="RefSeq" id="XP_008045621.1">
    <property type="nucleotide sequence ID" value="XM_008047430.1"/>
</dbReference>
<feature type="non-terminal residue" evidence="2">
    <location>
        <position position="254"/>
    </location>
</feature>
<dbReference type="KEGG" id="tvs:TRAVEDRAFT_86318"/>
<dbReference type="Proteomes" id="UP000054317">
    <property type="component" value="Unassembled WGS sequence"/>
</dbReference>
<dbReference type="GeneID" id="19420627"/>
<feature type="non-terminal residue" evidence="2">
    <location>
        <position position="1"/>
    </location>
</feature>
<dbReference type="InterPro" id="IPR012337">
    <property type="entry name" value="RNaseH-like_sf"/>
</dbReference>
<keyword evidence="3" id="KW-1185">Reference proteome</keyword>
<name>R7S794_TRAVS</name>
<accession>R7S794</accession>
<dbReference type="AlphaFoldDB" id="R7S794"/>
<proteinExistence type="predicted"/>
<dbReference type="InterPro" id="IPR008906">
    <property type="entry name" value="HATC_C_dom"/>
</dbReference>
<reference evidence="3" key="1">
    <citation type="journal article" date="2012" name="Science">
        <title>The Paleozoic origin of enzymatic lignin decomposition reconstructed from 31 fungal genomes.</title>
        <authorList>
            <person name="Floudas D."/>
            <person name="Binder M."/>
            <person name="Riley R."/>
            <person name="Barry K."/>
            <person name="Blanchette R.A."/>
            <person name="Henrissat B."/>
            <person name="Martinez A.T."/>
            <person name="Otillar R."/>
            <person name="Spatafora J.W."/>
            <person name="Yadav J.S."/>
            <person name="Aerts A."/>
            <person name="Benoit I."/>
            <person name="Boyd A."/>
            <person name="Carlson A."/>
            <person name="Copeland A."/>
            <person name="Coutinho P.M."/>
            <person name="de Vries R.P."/>
            <person name="Ferreira P."/>
            <person name="Findley K."/>
            <person name="Foster B."/>
            <person name="Gaskell J."/>
            <person name="Glotzer D."/>
            <person name="Gorecki P."/>
            <person name="Heitman J."/>
            <person name="Hesse C."/>
            <person name="Hori C."/>
            <person name="Igarashi K."/>
            <person name="Jurgens J.A."/>
            <person name="Kallen N."/>
            <person name="Kersten P."/>
            <person name="Kohler A."/>
            <person name="Kuees U."/>
            <person name="Kumar T.K.A."/>
            <person name="Kuo A."/>
            <person name="LaButti K."/>
            <person name="Larrondo L.F."/>
            <person name="Lindquist E."/>
            <person name="Ling A."/>
            <person name="Lombard V."/>
            <person name="Lucas S."/>
            <person name="Lundell T."/>
            <person name="Martin R."/>
            <person name="McLaughlin D.J."/>
            <person name="Morgenstern I."/>
            <person name="Morin E."/>
            <person name="Murat C."/>
            <person name="Nagy L.G."/>
            <person name="Nolan M."/>
            <person name="Ohm R.A."/>
            <person name="Patyshakuliyeva A."/>
            <person name="Rokas A."/>
            <person name="Ruiz-Duenas F.J."/>
            <person name="Sabat G."/>
            <person name="Salamov A."/>
            <person name="Samejima M."/>
            <person name="Schmutz J."/>
            <person name="Slot J.C."/>
            <person name="St John F."/>
            <person name="Stenlid J."/>
            <person name="Sun H."/>
            <person name="Sun S."/>
            <person name="Syed K."/>
            <person name="Tsang A."/>
            <person name="Wiebenga A."/>
            <person name="Young D."/>
            <person name="Pisabarro A."/>
            <person name="Eastwood D.C."/>
            <person name="Martin F."/>
            <person name="Cullen D."/>
            <person name="Grigoriev I.V."/>
            <person name="Hibbett D.S."/>
        </authorList>
    </citation>
    <scope>NUCLEOTIDE SEQUENCE [LARGE SCALE GENOMIC DNA]</scope>
    <source>
        <strain evidence="3">FP-101664</strain>
    </source>
</reference>
<sequence length="254" mass="28559">FLFATKQISTSSRALVHELIPYIDILTEHLDDFADDDTLVATVRAAAERGHVVLNKYYEKTDELIVYRIVMILHPAYKTQYFRLHKWTEEWIDEAKDIIKEEWETYYKPADIPVVPTFVSACSSSGVFSTKAKNTAKTPIGVQGHVCIDLCKRQQEQGHPHRLPVSDPLIYWDLVLKSAEDPKSADCALARMALDFLSILATSTDTERTFSHGRLTVSRLRHSLGKDSVCVGTVAGSWAGIPAILREDDLANII</sequence>
<evidence type="ECO:0000259" key="1">
    <source>
        <dbReference type="Pfam" id="PF05699"/>
    </source>
</evidence>